<reference evidence="2" key="1">
    <citation type="submission" date="2024-03" db="EMBL/GenBank/DDBJ databases">
        <authorList>
            <consortium name="ELIXIR-Norway"/>
            <consortium name="Elixir Norway"/>
        </authorList>
    </citation>
    <scope>NUCLEOTIDE SEQUENCE</scope>
</reference>
<evidence type="ECO:0000313" key="3">
    <source>
        <dbReference type="Proteomes" id="UP001497522"/>
    </source>
</evidence>
<dbReference type="PANTHER" id="PTHR31439">
    <property type="entry name" value="EXPRESSED PROTEIN"/>
    <property type="match status" value="1"/>
</dbReference>
<dbReference type="Proteomes" id="UP001497522">
    <property type="component" value="Chromosome 17"/>
</dbReference>
<sequence>MVKSSVVCPMSPFVNKAAMDSAFMSCNTMPQLLKLLLEFNPNFEPYPAVTYWLSRGRWKGPDKSLVMIPEYRPNVFWNIKGYEDAELARLLGVPKDQLQCYSQMTNSECTLQNLTNHWKLDAHVNGLKLPWSKNFNQTSHKIELEVLMEPTVLLNNSLTLKILNLKFHSDNAGSNASAGILSQFFLSGVALTVTPEVDPQHFMFTKLGLGSVNPNHDKLFGTTLGTSATVPLGKCVPTLGFTSTQTISCTSKSVPDWKHEQPHGTENCHSSKSSGTFSWILQNLGGIPFDRKNPSYPRSLKQSRLELPFNEDGSVTFTDKEYPDPITWSFKPELQGTMVAWRISMEVYVTILNNSRFTSAGKTLKFCFARHLQHKLSTD</sequence>
<proteinExistence type="predicted"/>
<evidence type="ECO:0000256" key="1">
    <source>
        <dbReference type="SAM" id="MobiDB-lite"/>
    </source>
</evidence>
<keyword evidence="3" id="KW-1185">Reference proteome</keyword>
<evidence type="ECO:0000313" key="2">
    <source>
        <dbReference type="EMBL" id="CAK9867834.1"/>
    </source>
</evidence>
<organism evidence="2 3">
    <name type="scientific">Sphagnum jensenii</name>
    <dbReference type="NCBI Taxonomy" id="128206"/>
    <lineage>
        <taxon>Eukaryota</taxon>
        <taxon>Viridiplantae</taxon>
        <taxon>Streptophyta</taxon>
        <taxon>Embryophyta</taxon>
        <taxon>Bryophyta</taxon>
        <taxon>Sphagnophytina</taxon>
        <taxon>Sphagnopsida</taxon>
        <taxon>Sphagnales</taxon>
        <taxon>Sphagnaceae</taxon>
        <taxon>Sphagnum</taxon>
    </lineage>
</organism>
<protein>
    <submittedName>
        <fullName evidence="2">Uncharacterized protein</fullName>
    </submittedName>
</protein>
<dbReference type="EMBL" id="OZ023718">
    <property type="protein sequence ID" value="CAK9867834.1"/>
    <property type="molecule type" value="Genomic_DNA"/>
</dbReference>
<name>A0ABP1AZ08_9BRYO</name>
<gene>
    <name evidence="2" type="ORF">CSSPJE1EN2_LOCUS10829</name>
</gene>
<feature type="region of interest" description="Disordered" evidence="1">
    <location>
        <begin position="254"/>
        <end position="273"/>
    </location>
</feature>
<accession>A0ABP1AZ08</accession>
<dbReference type="PANTHER" id="PTHR31439:SF4">
    <property type="entry name" value="NEURONAL PAS DOMAIN PROTEIN"/>
    <property type="match status" value="1"/>
</dbReference>